<organism evidence="1 2">
    <name type="scientific">Panagrolaimus sp. PS1159</name>
    <dbReference type="NCBI Taxonomy" id="55785"/>
    <lineage>
        <taxon>Eukaryota</taxon>
        <taxon>Metazoa</taxon>
        <taxon>Ecdysozoa</taxon>
        <taxon>Nematoda</taxon>
        <taxon>Chromadorea</taxon>
        <taxon>Rhabditida</taxon>
        <taxon>Tylenchina</taxon>
        <taxon>Panagrolaimomorpha</taxon>
        <taxon>Panagrolaimoidea</taxon>
        <taxon>Panagrolaimidae</taxon>
        <taxon>Panagrolaimus</taxon>
    </lineage>
</organism>
<reference evidence="2" key="1">
    <citation type="submission" date="2022-11" db="UniProtKB">
        <authorList>
            <consortium name="WormBaseParasite"/>
        </authorList>
    </citation>
    <scope>IDENTIFICATION</scope>
</reference>
<accession>A0AC35FX25</accession>
<dbReference type="WBParaSite" id="PS1159_v2.g21192.t1">
    <property type="protein sequence ID" value="PS1159_v2.g21192.t1"/>
    <property type="gene ID" value="PS1159_v2.g21192"/>
</dbReference>
<protein>
    <submittedName>
        <fullName evidence="2">Exonuclease domain-containing protein</fullName>
    </submittedName>
</protein>
<proteinExistence type="predicted"/>
<dbReference type="Proteomes" id="UP000887580">
    <property type="component" value="Unplaced"/>
</dbReference>
<name>A0AC35FX25_9BILA</name>
<sequence>MLSSSAFSQFSCPDNNCTRPYCQYNHEKRSAPITTASKTSASADSVPSTSSSVVIISQEETPILNDYVGYYTTAPANIDSTSTITTESAVQTAYDPFSSIYGYNSTSYAPEAPTTSFNNTNLYNPQFNTYNPSTATTTESFNQYGGFTAADEDEIIDPKPSNVSPHKSKKGRGFVLNEEVPDPTPSKRIRKDSSEYVDPGKPILPPDLSNDEILQFGKRQKPKNEKPEENFVSKKARKPAPKILVESQYEVKQRTEEANKMMKNVAAIDRQLDLLKRQRKEKFEENIKKSSFDVDALFDVDEAPPRKIAKTRESSDSVRSSKQQKAIPPPQKAAAKDDDDDVIVISQKPPQPASKGARVAHQPIVNVPPMRKKALLKDQIEARQKSVANTKPPPSSSTSSKQQTLLTNKGAPRIAHVPKPSPSKPKLSEPPTKPSLKEPNSRKVPIQVRQRILDKLVTEFLQFMPKSEAIATAQDEEHVMLTKSATRTGYCSSVSGIIKRTREMANNKKSSKSTPGISHLDLLKGRHAGEISIGVNKHLKKNAERVSEYSEAELYEVLFDKYIMTNEQLEDNGYPLWVDETTKDLVAIKTSELDAKSELYVDPNNPSRVCCRCKSTYRIKLRPDDVVENSDCVYHWGKFWKKKVQAQWIPRYTCCDMGEGVPGCSLGKQHVTQMQTTNVFKEFVEAPARRDGYDERSNKIFALDCEMVYTSLGPAVARLSVVDYRGDKVLDEIIRPPGELLDTNFRFSGLEEDEVLNAKLDLAGAQERFFELINRDTILIGHSLESDLKSMRIVHKNVIDTTILYPHRLGSPYKRALKNLSSEILMEIIQEDVTGHDSAEDAQIALKLVLHKLKNE</sequence>
<evidence type="ECO:0000313" key="2">
    <source>
        <dbReference type="WBParaSite" id="PS1159_v2.g21192.t1"/>
    </source>
</evidence>
<evidence type="ECO:0000313" key="1">
    <source>
        <dbReference type="Proteomes" id="UP000887580"/>
    </source>
</evidence>